<protein>
    <recommendedName>
        <fullName evidence="3">C2H2-type domain-containing protein</fullName>
    </recommendedName>
</protein>
<dbReference type="InterPro" id="IPR013087">
    <property type="entry name" value="Znf_C2H2_type"/>
</dbReference>
<dbReference type="AlphaFoldDB" id="A0A7M5WSG0"/>
<organism evidence="4 5">
    <name type="scientific">Clytia hemisphaerica</name>
    <dbReference type="NCBI Taxonomy" id="252671"/>
    <lineage>
        <taxon>Eukaryota</taxon>
        <taxon>Metazoa</taxon>
        <taxon>Cnidaria</taxon>
        <taxon>Hydrozoa</taxon>
        <taxon>Hydroidolina</taxon>
        <taxon>Leptothecata</taxon>
        <taxon>Obeliida</taxon>
        <taxon>Clytiidae</taxon>
        <taxon>Clytia</taxon>
    </lineage>
</organism>
<proteinExistence type="predicted"/>
<evidence type="ECO:0000313" key="4">
    <source>
        <dbReference type="EnsemblMetazoa" id="CLYHEMP010084.1"/>
    </source>
</evidence>
<dbReference type="Proteomes" id="UP000594262">
    <property type="component" value="Unplaced"/>
</dbReference>
<evidence type="ECO:0000313" key="5">
    <source>
        <dbReference type="Proteomes" id="UP000594262"/>
    </source>
</evidence>
<feature type="region of interest" description="Disordered" evidence="2">
    <location>
        <begin position="102"/>
        <end position="129"/>
    </location>
</feature>
<dbReference type="EnsemblMetazoa" id="CLYHEMT010084.1">
    <property type="protein sequence ID" value="CLYHEMP010084.1"/>
    <property type="gene ID" value="CLYHEMG010084"/>
</dbReference>
<feature type="domain" description="C2H2-type" evidence="3">
    <location>
        <begin position="82"/>
        <end position="115"/>
    </location>
</feature>
<keyword evidence="1" id="KW-0862">Zinc</keyword>
<dbReference type="PROSITE" id="PS50157">
    <property type="entry name" value="ZINC_FINGER_C2H2_2"/>
    <property type="match status" value="1"/>
</dbReference>
<name>A0A7M5WSG0_9CNID</name>
<evidence type="ECO:0000256" key="2">
    <source>
        <dbReference type="SAM" id="MobiDB-lite"/>
    </source>
</evidence>
<evidence type="ECO:0000256" key="1">
    <source>
        <dbReference type="PROSITE-ProRule" id="PRU00042"/>
    </source>
</evidence>
<sequence>PVELDFDELSPVFEEVEDIQTVDLFEKEAAVPVSFIHEEDISDVEDETTMDTVPTIVFVNEETLQTILPQSESDVSDSKPLFKCDLCQKEYFRERGIKTHKKTCKGSKAQSSKKPTAASGKPKKPIAPKKKTPAVLLKEKFLNLSVNILETSLKSAADDPFFMIREPGKSAALLASKLIPLSSNENAKIFVEGFIKAMHEKLKKKSVSKPYHINLFKLFNKQCFADEHINNWKLFLALVGSDLDQTRMLFNFVTSKILEQLLKIRREFFLPDTNNKEIYVSVTGSELQTIRYVCGYLLFSLKKSLRNDKTLDGKATMEVLKSWGYKDFEDEFDDNIDEDHFTLAWVQAVNRG</sequence>
<accession>A0A7M5WSG0</accession>
<reference evidence="4" key="1">
    <citation type="submission" date="2021-01" db="UniProtKB">
        <authorList>
            <consortium name="EnsemblMetazoa"/>
        </authorList>
    </citation>
    <scope>IDENTIFICATION</scope>
</reference>
<keyword evidence="1" id="KW-0479">Metal-binding</keyword>
<evidence type="ECO:0000259" key="3">
    <source>
        <dbReference type="PROSITE" id="PS50157"/>
    </source>
</evidence>
<dbReference type="GO" id="GO:0008270">
    <property type="term" value="F:zinc ion binding"/>
    <property type="evidence" value="ECO:0007669"/>
    <property type="project" value="UniProtKB-KW"/>
</dbReference>
<keyword evidence="1" id="KW-0863">Zinc-finger</keyword>
<keyword evidence="5" id="KW-1185">Reference proteome</keyword>